<sequence>MCDFYLFLKIKEELREKWFTDVEEEVAAYEKAKSEWASLSGTIEYSDELISTNTILKNYDNKNILIQKLVSKVLHADPARVEPRANDCRDHWDEKFLEKQLHVHSRCQTWSLTVGLLTKLEVILRVIKRAVLAISLRDTIPKRKSSEDNINLHSSRAFLHRWGTTILPLRALTTSSKSGASLVLGSPRSYAVEI</sequence>
<accession>A0A4C1Y0A2</accession>
<dbReference type="Proteomes" id="UP000299102">
    <property type="component" value="Unassembled WGS sequence"/>
</dbReference>
<evidence type="ECO:0000313" key="1">
    <source>
        <dbReference type="EMBL" id="GBP67989.1"/>
    </source>
</evidence>
<protein>
    <submittedName>
        <fullName evidence="1">Uncharacterized protein</fullName>
    </submittedName>
</protein>
<name>A0A4C1Y0A2_EUMVA</name>
<proteinExistence type="predicted"/>
<evidence type="ECO:0000313" key="2">
    <source>
        <dbReference type="Proteomes" id="UP000299102"/>
    </source>
</evidence>
<dbReference type="AlphaFoldDB" id="A0A4C1Y0A2"/>
<comment type="caution">
    <text evidence="1">The sequence shown here is derived from an EMBL/GenBank/DDBJ whole genome shotgun (WGS) entry which is preliminary data.</text>
</comment>
<dbReference type="EMBL" id="BGZK01000998">
    <property type="protein sequence ID" value="GBP67989.1"/>
    <property type="molecule type" value="Genomic_DNA"/>
</dbReference>
<keyword evidence="2" id="KW-1185">Reference proteome</keyword>
<organism evidence="1 2">
    <name type="scientific">Eumeta variegata</name>
    <name type="common">Bagworm moth</name>
    <name type="synonym">Eumeta japonica</name>
    <dbReference type="NCBI Taxonomy" id="151549"/>
    <lineage>
        <taxon>Eukaryota</taxon>
        <taxon>Metazoa</taxon>
        <taxon>Ecdysozoa</taxon>
        <taxon>Arthropoda</taxon>
        <taxon>Hexapoda</taxon>
        <taxon>Insecta</taxon>
        <taxon>Pterygota</taxon>
        <taxon>Neoptera</taxon>
        <taxon>Endopterygota</taxon>
        <taxon>Lepidoptera</taxon>
        <taxon>Glossata</taxon>
        <taxon>Ditrysia</taxon>
        <taxon>Tineoidea</taxon>
        <taxon>Psychidae</taxon>
        <taxon>Oiketicinae</taxon>
        <taxon>Eumeta</taxon>
    </lineage>
</organism>
<reference evidence="1 2" key="1">
    <citation type="journal article" date="2019" name="Commun. Biol.">
        <title>The bagworm genome reveals a unique fibroin gene that provides high tensile strength.</title>
        <authorList>
            <person name="Kono N."/>
            <person name="Nakamura H."/>
            <person name="Ohtoshi R."/>
            <person name="Tomita M."/>
            <person name="Numata K."/>
            <person name="Arakawa K."/>
        </authorList>
    </citation>
    <scope>NUCLEOTIDE SEQUENCE [LARGE SCALE GENOMIC DNA]</scope>
</reference>
<gene>
    <name evidence="1" type="ORF">EVAR_57963_1</name>
</gene>